<gene>
    <name evidence="2" type="ORF">SAMN04489764_0833</name>
</gene>
<organism evidence="2 3">
    <name type="scientific">Thermostaphylospora chromogena</name>
    <dbReference type="NCBI Taxonomy" id="35622"/>
    <lineage>
        <taxon>Bacteria</taxon>
        <taxon>Bacillati</taxon>
        <taxon>Actinomycetota</taxon>
        <taxon>Actinomycetes</taxon>
        <taxon>Streptosporangiales</taxon>
        <taxon>Thermomonosporaceae</taxon>
        <taxon>Thermostaphylospora</taxon>
    </lineage>
</organism>
<dbReference type="STRING" id="35622.SAMN04489764_0833"/>
<feature type="region of interest" description="Disordered" evidence="1">
    <location>
        <begin position="113"/>
        <end position="147"/>
    </location>
</feature>
<sequence>MPAVRLSWEGRLTKDLIMKSGVKAALALAAGYYLGRHRKLRLAVALAAAGAAGRLRKGEGGLLNRGVEMLGSPELEELAGRFGQELRQAGRTAAVAATGKRIDALSDRIHERVEKLRAGDRQGGSGDGTEQAEPAADATGSGSGGSR</sequence>
<protein>
    <submittedName>
        <fullName evidence="2">Uncharacterized protein</fullName>
    </submittedName>
</protein>
<accession>A0A1H1B8V4</accession>
<evidence type="ECO:0000256" key="1">
    <source>
        <dbReference type="SAM" id="MobiDB-lite"/>
    </source>
</evidence>
<proteinExistence type="predicted"/>
<keyword evidence="3" id="KW-1185">Reference proteome</keyword>
<dbReference type="AlphaFoldDB" id="A0A1H1B8V4"/>
<reference evidence="2 3" key="1">
    <citation type="submission" date="2016-10" db="EMBL/GenBank/DDBJ databases">
        <authorList>
            <person name="de Groot N.N."/>
        </authorList>
    </citation>
    <scope>NUCLEOTIDE SEQUENCE [LARGE SCALE GENOMIC DNA]</scope>
    <source>
        <strain evidence="2 3">DSM 43794</strain>
    </source>
</reference>
<evidence type="ECO:0000313" key="3">
    <source>
        <dbReference type="Proteomes" id="UP000217103"/>
    </source>
</evidence>
<dbReference type="EMBL" id="FNKK01000002">
    <property type="protein sequence ID" value="SDQ47826.1"/>
    <property type="molecule type" value="Genomic_DNA"/>
</dbReference>
<dbReference type="Proteomes" id="UP000217103">
    <property type="component" value="Unassembled WGS sequence"/>
</dbReference>
<evidence type="ECO:0000313" key="2">
    <source>
        <dbReference type="EMBL" id="SDQ47826.1"/>
    </source>
</evidence>
<name>A0A1H1B8V4_9ACTN</name>